<name>A0A2C5XR47_9HYPO</name>
<feature type="chain" id="PRO_5012971115" description="FAD-binding PCMH-type domain-containing protein" evidence="5">
    <location>
        <begin position="20"/>
        <end position="513"/>
    </location>
</feature>
<evidence type="ECO:0000256" key="3">
    <source>
        <dbReference type="ARBA" id="ARBA00022827"/>
    </source>
</evidence>
<comment type="caution">
    <text evidence="7">The sequence shown here is derived from an EMBL/GenBank/DDBJ whole genome shotgun (WGS) entry which is preliminary data.</text>
</comment>
<keyword evidence="5" id="KW-0732">Signal</keyword>
<dbReference type="GO" id="GO:0071949">
    <property type="term" value="F:FAD binding"/>
    <property type="evidence" value="ECO:0007669"/>
    <property type="project" value="InterPro"/>
</dbReference>
<dbReference type="InterPro" id="IPR006094">
    <property type="entry name" value="Oxid_FAD_bind_N"/>
</dbReference>
<dbReference type="InterPro" id="IPR050416">
    <property type="entry name" value="FAD-linked_Oxidoreductase"/>
</dbReference>
<organism evidence="7 8">
    <name type="scientific">Ophiocordyceps australis</name>
    <dbReference type="NCBI Taxonomy" id="1399860"/>
    <lineage>
        <taxon>Eukaryota</taxon>
        <taxon>Fungi</taxon>
        <taxon>Dikarya</taxon>
        <taxon>Ascomycota</taxon>
        <taxon>Pezizomycotina</taxon>
        <taxon>Sordariomycetes</taxon>
        <taxon>Hypocreomycetidae</taxon>
        <taxon>Hypocreales</taxon>
        <taxon>Ophiocordycipitaceae</taxon>
        <taxon>Ophiocordyceps</taxon>
    </lineage>
</organism>
<keyword evidence="2" id="KW-0285">Flavoprotein</keyword>
<keyword evidence="4" id="KW-0560">Oxidoreductase</keyword>
<dbReference type="Proteomes" id="UP000226192">
    <property type="component" value="Unassembled WGS sequence"/>
</dbReference>
<reference evidence="7 8" key="1">
    <citation type="submission" date="2017-06" db="EMBL/GenBank/DDBJ databases">
        <title>Ant-infecting Ophiocordyceps genomes reveal a high diversity of potential behavioral manipulation genes and a possible major role for enterotoxins.</title>
        <authorList>
            <person name="De Bekker C."/>
            <person name="Evans H.C."/>
            <person name="Brachmann A."/>
            <person name="Hughes D.P."/>
        </authorList>
    </citation>
    <scope>NUCLEOTIDE SEQUENCE [LARGE SCALE GENOMIC DNA]</scope>
    <source>
        <strain evidence="7 8">Map64</strain>
    </source>
</reference>
<evidence type="ECO:0000259" key="6">
    <source>
        <dbReference type="PROSITE" id="PS51387"/>
    </source>
</evidence>
<dbReference type="PANTHER" id="PTHR42973">
    <property type="entry name" value="BINDING OXIDOREDUCTASE, PUTATIVE (AFU_ORTHOLOGUE AFUA_1G17690)-RELATED"/>
    <property type="match status" value="1"/>
</dbReference>
<dbReference type="PROSITE" id="PS51387">
    <property type="entry name" value="FAD_PCMH"/>
    <property type="match status" value="1"/>
</dbReference>
<dbReference type="STRING" id="1399860.A0A2C5XR47"/>
<dbReference type="InterPro" id="IPR036318">
    <property type="entry name" value="FAD-bd_PCMH-like_sf"/>
</dbReference>
<dbReference type="InterPro" id="IPR016169">
    <property type="entry name" value="FAD-bd_PCMH_sub2"/>
</dbReference>
<dbReference type="PANTHER" id="PTHR42973:SF13">
    <property type="entry name" value="FAD-BINDING PCMH-TYPE DOMAIN-CONTAINING PROTEIN"/>
    <property type="match status" value="1"/>
</dbReference>
<accession>A0A2C5XR47</accession>
<dbReference type="InterPro" id="IPR016166">
    <property type="entry name" value="FAD-bd_PCMH"/>
</dbReference>
<dbReference type="Pfam" id="PF01565">
    <property type="entry name" value="FAD_binding_4"/>
    <property type="match status" value="1"/>
</dbReference>
<dbReference type="AlphaFoldDB" id="A0A2C5XR47"/>
<feature type="domain" description="FAD-binding PCMH-type" evidence="6">
    <location>
        <begin position="96"/>
        <end position="269"/>
    </location>
</feature>
<evidence type="ECO:0000256" key="2">
    <source>
        <dbReference type="ARBA" id="ARBA00022630"/>
    </source>
</evidence>
<dbReference type="SUPFAM" id="SSF56176">
    <property type="entry name" value="FAD-binding/transporter-associated domain-like"/>
    <property type="match status" value="1"/>
</dbReference>
<gene>
    <name evidence="7" type="ORF">CDD81_4154</name>
</gene>
<comment type="similarity">
    <text evidence="1">Belongs to the oxygen-dependent FAD-linked oxidoreductase family.</text>
</comment>
<evidence type="ECO:0000313" key="8">
    <source>
        <dbReference type="Proteomes" id="UP000226192"/>
    </source>
</evidence>
<dbReference type="OrthoDB" id="2151789at2759"/>
<dbReference type="EMBL" id="NJET01000271">
    <property type="protein sequence ID" value="PHH58917.1"/>
    <property type="molecule type" value="Genomic_DNA"/>
</dbReference>
<evidence type="ECO:0000256" key="5">
    <source>
        <dbReference type="SAM" id="SignalP"/>
    </source>
</evidence>
<proteinExistence type="inferred from homology"/>
<protein>
    <recommendedName>
        <fullName evidence="6">FAD-binding PCMH-type domain-containing protein</fullName>
    </recommendedName>
</protein>
<evidence type="ECO:0000256" key="4">
    <source>
        <dbReference type="ARBA" id="ARBA00023002"/>
    </source>
</evidence>
<dbReference type="Gene3D" id="3.30.465.10">
    <property type="match status" value="1"/>
</dbReference>
<feature type="signal peptide" evidence="5">
    <location>
        <begin position="1"/>
        <end position="19"/>
    </location>
</feature>
<dbReference type="GO" id="GO:0016491">
    <property type="term" value="F:oxidoreductase activity"/>
    <property type="evidence" value="ECO:0007669"/>
    <property type="project" value="UniProtKB-KW"/>
</dbReference>
<keyword evidence="8" id="KW-1185">Reference proteome</keyword>
<keyword evidence="3" id="KW-0274">FAD</keyword>
<evidence type="ECO:0000256" key="1">
    <source>
        <dbReference type="ARBA" id="ARBA00005466"/>
    </source>
</evidence>
<evidence type="ECO:0000313" key="7">
    <source>
        <dbReference type="EMBL" id="PHH58917.1"/>
    </source>
</evidence>
<sequence length="513" mass="56170">MYFFFFYLLLFVFCHGAMASELVSAIPFDTSLPEHHLREASLLRLSSDVEAVCSILHSTYPNLLVWDPLGPHGLKTINRTVDFEEASANYLSAESAARLPACIFFPANAQQVSSAVMVLNAHPTVRFGLKSGGHNPNPEFSTASGGLLISFRLNSCSVVPNANDQSVLVGAGCKWKDVYSALQPLGKAAVGGRFGDIGVTGFILGGGLSYLSAQYGFACDNVLSFECVLANGTIVTASANSHSDLYFALRGGGNQFAIVTRLKLRTWDVGYKGIVWGGVRAYAAAQQPALLAAIANFTTNSDAHPKAALLPNFNFIGALGPVSLVFFFYDGSLPPTNVFAEFDRLPSLWNDTKQRTYENLHEDVFSGDLKQLRIVIRENTFPNMPLSQMSSFLVKHNTALHQVAESLAESFDLRVLSCEIQPMPRTIVEASWNTGGANALSLAPEHGDRLWIVYHLAWLQPSCDKKCPSSFQKVVESMHDLHNTNFSRIAPTNYKHGNLSIIRKVLFCISYHF</sequence>